<evidence type="ECO:0000256" key="2">
    <source>
        <dbReference type="ARBA" id="ARBA00022670"/>
    </source>
</evidence>
<evidence type="ECO:0000313" key="13">
    <source>
        <dbReference type="Proteomes" id="UP000308430"/>
    </source>
</evidence>
<keyword evidence="3 9" id="KW-0479">Metal-binding</keyword>
<dbReference type="GO" id="GO:0046872">
    <property type="term" value="F:metal ion binding"/>
    <property type="evidence" value="ECO:0007669"/>
    <property type="project" value="UniProtKB-UniRule"/>
</dbReference>
<evidence type="ECO:0000313" key="12">
    <source>
        <dbReference type="EMBL" id="THF65858.1"/>
    </source>
</evidence>
<evidence type="ECO:0000259" key="11">
    <source>
        <dbReference type="Pfam" id="PF19310"/>
    </source>
</evidence>
<dbReference type="GO" id="GO:0006508">
    <property type="term" value="P:proteolysis"/>
    <property type="evidence" value="ECO:0007669"/>
    <property type="project" value="UniProtKB-KW"/>
</dbReference>
<sequence length="689" mass="76925">MESAMSNPLLNLAALPDFDAIRPKHVAPAIRRLIDDNRALIAELTARPGTPDWDGFVVPLTEAGERLGRAWGVVGHLHSVHDVPEWREAYNELLPEISRFYAEVGQNLALFARYKALAESPAFAALPPVRRRIVEHELRDFRLSGAELAEELKPRFQAIQEEQSQLAAKFSENLLDATNAHAEYVEDTATLAGIPADALEAARAAAEAEGKAGWKFTLQMPSYLPVLQYADDRELRARMYRAYATRAAESGPAEWDNGPLIGRILALRDEEARMLGYRNFAEVSLVPKMADSPAQVLDFLRELAAKAKPFAERDLAELRAFARDELGLDDLQPWDVAWASEKLRERRYAYSDQEVKQYFPEPKVLDGLFGVIRALYGVDILPDEAPRWHPDVRFFRIERDGETLGHFYLDLHARSTKRGGAWMDSARSRHRAPDGLSTPVAYLVCNFPGPVGGKPATFTHDDVLTLFHEAGHGLHHLLTRVDELAVSGIHGVEWDAVELPSQFMENFCWEWDVLSAMTAHVDTGEPLPRALYDKMIAAKNFQSGLQTVRQLEFSLFDLRLHGEVDASAGPVPFDAVLKLLDEVRREVAVIVPPAWHRFPNSFSHIFAGGYAAGYYSYKWAEVLSADAFAAFEEAGAGRGSLLDPETGQRFWREILAVGGSRPALESFKAFRGREPSVDALLRHSGMVQA</sequence>
<accession>A0A4S4B057</accession>
<comment type="caution">
    <text evidence="12">The sequence shown here is derived from an EMBL/GenBank/DDBJ whole genome shotgun (WGS) entry which is preliminary data.</text>
</comment>
<name>A0A4S4B057_9RHOO</name>
<evidence type="ECO:0000256" key="6">
    <source>
        <dbReference type="ARBA" id="ARBA00023049"/>
    </source>
</evidence>
<keyword evidence="4 9" id="KW-0378">Hydrolase</keyword>
<dbReference type="InterPro" id="IPR024077">
    <property type="entry name" value="Neurolysin/TOP_dom2"/>
</dbReference>
<dbReference type="EC" id="3.4.24.70" evidence="8"/>
<dbReference type="Proteomes" id="UP000308430">
    <property type="component" value="Unassembled WGS sequence"/>
</dbReference>
<dbReference type="Pfam" id="PF19310">
    <property type="entry name" value="TOP_N"/>
    <property type="match status" value="1"/>
</dbReference>
<evidence type="ECO:0000256" key="1">
    <source>
        <dbReference type="ARBA" id="ARBA00006040"/>
    </source>
</evidence>
<dbReference type="GO" id="GO:0006518">
    <property type="term" value="P:peptide metabolic process"/>
    <property type="evidence" value="ECO:0007669"/>
    <property type="project" value="TreeGrafter"/>
</dbReference>
<dbReference type="FunFam" id="3.40.390.10:FF:000009">
    <property type="entry name" value="Oligopeptidase A"/>
    <property type="match status" value="1"/>
</dbReference>
<dbReference type="GO" id="GO:0004222">
    <property type="term" value="F:metalloendopeptidase activity"/>
    <property type="evidence" value="ECO:0007669"/>
    <property type="project" value="UniProtKB-EC"/>
</dbReference>
<keyword evidence="5 9" id="KW-0862">Zinc</keyword>
<evidence type="ECO:0000259" key="10">
    <source>
        <dbReference type="Pfam" id="PF01432"/>
    </source>
</evidence>
<organism evidence="12 13">
    <name type="scientific">Pseudothauera nasutitermitis</name>
    <dbReference type="NCBI Taxonomy" id="2565930"/>
    <lineage>
        <taxon>Bacteria</taxon>
        <taxon>Pseudomonadati</taxon>
        <taxon>Pseudomonadota</taxon>
        <taxon>Betaproteobacteria</taxon>
        <taxon>Rhodocyclales</taxon>
        <taxon>Zoogloeaceae</taxon>
        <taxon>Pseudothauera</taxon>
    </lineage>
</organism>
<keyword evidence="6 9" id="KW-0482">Metalloprotease</keyword>
<protein>
    <recommendedName>
        <fullName evidence="8">oligopeptidase A</fullName>
        <ecNumber evidence="8">3.4.24.70</ecNumber>
    </recommendedName>
</protein>
<dbReference type="InterPro" id="IPR045090">
    <property type="entry name" value="Pept_M3A_M3B"/>
</dbReference>
<feature type="domain" description="Oligopeptidase A N-terminal" evidence="11">
    <location>
        <begin position="33"/>
        <end position="151"/>
    </location>
</feature>
<dbReference type="GO" id="GO:0005829">
    <property type="term" value="C:cytosol"/>
    <property type="evidence" value="ECO:0007669"/>
    <property type="project" value="UniProtKB-ARBA"/>
</dbReference>
<dbReference type="PANTHER" id="PTHR11804">
    <property type="entry name" value="PROTEASE M3 THIMET OLIGOPEPTIDASE-RELATED"/>
    <property type="match status" value="1"/>
</dbReference>
<evidence type="ECO:0000256" key="8">
    <source>
        <dbReference type="ARBA" id="ARBA00026100"/>
    </source>
</evidence>
<evidence type="ECO:0000256" key="3">
    <source>
        <dbReference type="ARBA" id="ARBA00022723"/>
    </source>
</evidence>
<keyword evidence="13" id="KW-1185">Reference proteome</keyword>
<feature type="domain" description="Peptidase M3A/M3B catalytic" evidence="10">
    <location>
        <begin position="226"/>
        <end position="685"/>
    </location>
</feature>
<dbReference type="InterPro" id="IPR034005">
    <property type="entry name" value="M3A_DCP"/>
</dbReference>
<comment type="cofactor">
    <cofactor evidence="9">
        <name>Zn(2+)</name>
        <dbReference type="ChEBI" id="CHEBI:29105"/>
    </cofactor>
    <text evidence="9">Binds 1 zinc ion.</text>
</comment>
<reference evidence="12 13" key="1">
    <citation type="submission" date="2019-04" db="EMBL/GenBank/DDBJ databases">
        <title>Azoarcus nasutitermitis sp. nov. isolated from termite nest.</title>
        <authorList>
            <person name="Lin S.-Y."/>
            <person name="Hameed A."/>
            <person name="Hsu Y.-H."/>
            <person name="Young C.-C."/>
        </authorList>
    </citation>
    <scope>NUCLEOTIDE SEQUENCE [LARGE SCALE GENOMIC DNA]</scope>
    <source>
        <strain evidence="12 13">CC-YHH838</strain>
    </source>
</reference>
<dbReference type="Gene3D" id="3.40.390.10">
    <property type="entry name" value="Collagenase (Catalytic Domain)"/>
    <property type="match status" value="1"/>
</dbReference>
<dbReference type="InterPro" id="IPR045666">
    <property type="entry name" value="OpdA_N"/>
</dbReference>
<dbReference type="OrthoDB" id="9773538at2"/>
<dbReference type="EMBL" id="SSOC01000003">
    <property type="protein sequence ID" value="THF65858.1"/>
    <property type="molecule type" value="Genomic_DNA"/>
</dbReference>
<comment type="similarity">
    <text evidence="1 9">Belongs to the peptidase M3 family.</text>
</comment>
<dbReference type="AlphaFoldDB" id="A0A4S4B057"/>
<dbReference type="SUPFAM" id="SSF55486">
    <property type="entry name" value="Metalloproteases ('zincins'), catalytic domain"/>
    <property type="match status" value="1"/>
</dbReference>
<gene>
    <name evidence="12" type="ORF">E6C76_09980</name>
</gene>
<evidence type="ECO:0000256" key="4">
    <source>
        <dbReference type="ARBA" id="ARBA00022801"/>
    </source>
</evidence>
<dbReference type="InterPro" id="IPR001567">
    <property type="entry name" value="Pept_M3A_M3B_dom"/>
</dbReference>
<evidence type="ECO:0000256" key="5">
    <source>
        <dbReference type="ARBA" id="ARBA00022833"/>
    </source>
</evidence>
<evidence type="ECO:0000256" key="9">
    <source>
        <dbReference type="RuleBase" id="RU003435"/>
    </source>
</evidence>
<dbReference type="Gene3D" id="1.10.1370.40">
    <property type="match status" value="1"/>
</dbReference>
<dbReference type="PANTHER" id="PTHR11804:SF84">
    <property type="entry name" value="SACCHAROLYSIN"/>
    <property type="match status" value="1"/>
</dbReference>
<keyword evidence="2 9" id="KW-0645">Protease</keyword>
<proteinExistence type="inferred from homology"/>
<dbReference type="InterPro" id="IPR024079">
    <property type="entry name" value="MetalloPept_cat_dom_sf"/>
</dbReference>
<dbReference type="Pfam" id="PF01432">
    <property type="entry name" value="Peptidase_M3"/>
    <property type="match status" value="1"/>
</dbReference>
<dbReference type="Gene3D" id="1.10.1370.10">
    <property type="entry name" value="Neurolysin, domain 3"/>
    <property type="match status" value="1"/>
</dbReference>
<comment type="catalytic activity">
    <reaction evidence="7">
        <text>Hydrolysis of oligopeptides, with broad specificity. Gly or Ala commonly occur as P1 or P1' residues, but more distant residues are also important, as is shown by the fact that Z-Gly-Pro-Gly-|-Gly-Pro-Ala is cleaved, but not Z-(Gly)(5).</text>
        <dbReference type="EC" id="3.4.24.70"/>
    </reaction>
</comment>
<evidence type="ECO:0000256" key="7">
    <source>
        <dbReference type="ARBA" id="ARBA00024603"/>
    </source>
</evidence>
<dbReference type="CDD" id="cd06456">
    <property type="entry name" value="M3A_DCP"/>
    <property type="match status" value="1"/>
</dbReference>